<dbReference type="EMBL" id="QRMI01000040">
    <property type="protein sequence ID" value="RHJ58090.1"/>
    <property type="molecule type" value="Genomic_DNA"/>
</dbReference>
<dbReference type="Proteomes" id="UP000285832">
    <property type="component" value="Unassembled WGS sequence"/>
</dbReference>
<dbReference type="AlphaFoldDB" id="A0A3E4LNF7"/>
<protein>
    <submittedName>
        <fullName evidence="1">TnpV protein</fullName>
    </submittedName>
</protein>
<sequence length="115" mass="13695">MNNLAYIQAGDYYIPDIRLQPIEEKELGKYGRMRRVFLQEYKPMLFDDLVLTEQLFPHLYEVQETAKARVERIMEGLLEKNPALEKEKDAMAWVRHMNMLKAQAEEVVMTELIYI</sequence>
<gene>
    <name evidence="2" type="ORF">DW116_12050</name>
    <name evidence="1" type="ORF">DXD17_09090</name>
</gene>
<comment type="caution">
    <text evidence="1">The sequence shown here is derived from an EMBL/GenBank/DDBJ whole genome shotgun (WGS) entry which is preliminary data.</text>
</comment>
<name>A0A3E4LNF7_9FIRM</name>
<dbReference type="Proteomes" id="UP000260793">
    <property type="component" value="Unassembled WGS sequence"/>
</dbReference>
<evidence type="ECO:0000313" key="1">
    <source>
        <dbReference type="EMBL" id="RGK38999.1"/>
    </source>
</evidence>
<dbReference type="Pfam" id="PF14198">
    <property type="entry name" value="TnpV"/>
    <property type="match status" value="1"/>
</dbReference>
<evidence type="ECO:0000313" key="2">
    <source>
        <dbReference type="EMBL" id="RHJ58090.1"/>
    </source>
</evidence>
<evidence type="ECO:0000313" key="4">
    <source>
        <dbReference type="Proteomes" id="UP000285832"/>
    </source>
</evidence>
<accession>A0A3E4LNF7</accession>
<dbReference type="InterPro" id="IPR026989">
    <property type="entry name" value="TnpV"/>
</dbReference>
<dbReference type="EMBL" id="QSQN01000022">
    <property type="protein sequence ID" value="RGK38999.1"/>
    <property type="molecule type" value="Genomic_DNA"/>
</dbReference>
<organism evidence="1 3">
    <name type="scientific">[Ruminococcus] lactaris</name>
    <dbReference type="NCBI Taxonomy" id="46228"/>
    <lineage>
        <taxon>Bacteria</taxon>
        <taxon>Bacillati</taxon>
        <taxon>Bacillota</taxon>
        <taxon>Clostridia</taxon>
        <taxon>Lachnospirales</taxon>
        <taxon>Lachnospiraceae</taxon>
        <taxon>Mediterraneibacter</taxon>
    </lineage>
</organism>
<proteinExistence type="predicted"/>
<reference evidence="3 4" key="1">
    <citation type="submission" date="2018-08" db="EMBL/GenBank/DDBJ databases">
        <title>A genome reference for cultivated species of the human gut microbiota.</title>
        <authorList>
            <person name="Zou Y."/>
            <person name="Xue W."/>
            <person name="Luo G."/>
        </authorList>
    </citation>
    <scope>NUCLEOTIDE SEQUENCE [LARGE SCALE GENOMIC DNA]</scope>
    <source>
        <strain evidence="2 4">AM09-9</strain>
        <strain evidence="1 3">TF11-7</strain>
    </source>
</reference>
<evidence type="ECO:0000313" key="3">
    <source>
        <dbReference type="Proteomes" id="UP000260793"/>
    </source>
</evidence>